<dbReference type="AlphaFoldDB" id="A0A0W8I6V8"/>
<dbReference type="Pfam" id="PF02922">
    <property type="entry name" value="CBM_48"/>
    <property type="match status" value="1"/>
</dbReference>
<dbReference type="InterPro" id="IPR006047">
    <property type="entry name" value="GH13_cat_dom"/>
</dbReference>
<dbReference type="InterPro" id="IPR004193">
    <property type="entry name" value="Glyco_hydro_13_N"/>
</dbReference>
<evidence type="ECO:0000256" key="3">
    <source>
        <dbReference type="ARBA" id="ARBA00023295"/>
    </source>
</evidence>
<dbReference type="InterPro" id="IPR044505">
    <property type="entry name" value="GlgX_Isoamylase_N_E_set"/>
</dbReference>
<dbReference type="SUPFAM" id="SSF81296">
    <property type="entry name" value="E set domains"/>
    <property type="match status" value="1"/>
</dbReference>
<feature type="domain" description="Glycosyl hydrolase family 13 catalytic" evidence="4">
    <location>
        <begin position="123"/>
        <end position="552"/>
    </location>
</feature>
<dbReference type="EMBL" id="LQBK01000037">
    <property type="protein sequence ID" value="KUG53873.1"/>
    <property type="molecule type" value="Genomic_DNA"/>
</dbReference>
<sequence length="692" mass="75775">MTEPAGPAQGVVPGDHRRLGATWEGTGTNFAVFSSCAAAGGHVSLILLEEDGTERSALMWPEQDIWTCRVPGIGPDQRYGYRVTGPYDPPRGWRFDPTRLLVDPYARAMSHAPGDNPRDMHGLVIDPAFDWAGDAPPQVPWSETVLYEAHVKGLTALHPQLPTELRGTYSGLTADPVLEHLTSLGVTTLELLPVHQFVPEQFLLDRGLTNYWGYSTLGYFAPHAGYAASNLPGQQVGEFKNMVRTLHSAGLEVVLDVVFNHTAEGPADAPALFLRGLADDIYYRSDPTAPQNYIDTTGTGNSVDAGRPEVLRLVLDSLRYWVQEMHVDGFRFDLAAALAREYGYVDQLADFFALVYQDPVLAGTKLIAEPWDVGAPDSYQVGRFPPGWTEWNDKYRDTVRDFWRGGTGRADLGYRLTGSSDLFGQTRRGPDASVNFIVAHDGKTLADLVTYVGKYNHANREDNHDGTANDRADNYGVEGPTLDPAIQAIRSQQQRNMLATLLLSQGVPMLCGGDEFGRTQKGNNNAYCQDNEISWYDWDLGTAQRDLIAFVRRAIDIQRRHPALRRRSFLTGFRPEGAALSDVTWFGPTGAELTPTDWTDPAGRCLGLLLAGDQVGFVDRSGIAQQDDDLLIVLNADPDPAKIQVPGRLGAQYVFELDTTQPDGTPSQAPISTGDTLTVGPRNLIVAAAPLP</sequence>
<evidence type="ECO:0000259" key="4">
    <source>
        <dbReference type="SMART" id="SM00642"/>
    </source>
</evidence>
<dbReference type="SMART" id="SM00642">
    <property type="entry name" value="Aamy"/>
    <property type="match status" value="1"/>
</dbReference>
<dbReference type="InterPro" id="IPR013783">
    <property type="entry name" value="Ig-like_fold"/>
</dbReference>
<dbReference type="PANTHER" id="PTHR43002">
    <property type="entry name" value="GLYCOGEN DEBRANCHING ENZYME"/>
    <property type="match status" value="1"/>
</dbReference>
<dbReference type="InterPro" id="IPR017853">
    <property type="entry name" value="GH"/>
</dbReference>
<dbReference type="CDD" id="cd11326">
    <property type="entry name" value="AmyAc_Glg_debranch"/>
    <property type="match status" value="1"/>
</dbReference>
<dbReference type="InterPro" id="IPR011837">
    <property type="entry name" value="Glycogen_debranch_GlgX"/>
</dbReference>
<protein>
    <submittedName>
        <fullName evidence="5">Glycogen debranching enzyme</fullName>
    </submittedName>
</protein>
<keyword evidence="2" id="KW-0378">Hydrolase</keyword>
<evidence type="ECO:0000256" key="2">
    <source>
        <dbReference type="ARBA" id="ARBA00022801"/>
    </source>
</evidence>
<organism evidence="5 6">
    <name type="scientific">Kocuria rosea subsp. polaris</name>
    <dbReference type="NCBI Taxonomy" id="136273"/>
    <lineage>
        <taxon>Bacteria</taxon>
        <taxon>Bacillati</taxon>
        <taxon>Actinomycetota</taxon>
        <taxon>Actinomycetes</taxon>
        <taxon>Micrococcales</taxon>
        <taxon>Micrococcaceae</taxon>
        <taxon>Kocuria</taxon>
    </lineage>
</organism>
<dbReference type="SUPFAM" id="SSF51011">
    <property type="entry name" value="Glycosyl hydrolase domain"/>
    <property type="match status" value="1"/>
</dbReference>
<evidence type="ECO:0000256" key="1">
    <source>
        <dbReference type="ARBA" id="ARBA00008061"/>
    </source>
</evidence>
<reference evidence="6" key="1">
    <citation type="submission" date="2015-12" db="EMBL/GenBank/DDBJ databases">
        <authorList>
            <person name="Nair G.R."/>
            <person name="Kaur G."/>
            <person name="Mayilraj S."/>
        </authorList>
    </citation>
    <scope>NUCLEOTIDE SEQUENCE [LARGE SCALE GENOMIC DNA]</scope>
    <source>
        <strain evidence="6">CD08_4</strain>
    </source>
</reference>
<dbReference type="NCBIfam" id="TIGR02100">
    <property type="entry name" value="glgX_debranch"/>
    <property type="match status" value="1"/>
</dbReference>
<dbReference type="GO" id="GO:0004135">
    <property type="term" value="F:amylo-alpha-1,6-glucosidase activity"/>
    <property type="evidence" value="ECO:0007669"/>
    <property type="project" value="InterPro"/>
</dbReference>
<evidence type="ECO:0000313" key="5">
    <source>
        <dbReference type="EMBL" id="KUG53873.1"/>
    </source>
</evidence>
<dbReference type="Gene3D" id="2.60.40.10">
    <property type="entry name" value="Immunoglobulins"/>
    <property type="match status" value="1"/>
</dbReference>
<dbReference type="OrthoDB" id="3236218at2"/>
<dbReference type="InterPro" id="IPR013780">
    <property type="entry name" value="Glyco_hydro_b"/>
</dbReference>
<gene>
    <name evidence="5" type="ORF">AVL61_15190</name>
</gene>
<dbReference type="Gene3D" id="3.20.20.80">
    <property type="entry name" value="Glycosidases"/>
    <property type="match status" value="1"/>
</dbReference>
<dbReference type="CDD" id="cd02856">
    <property type="entry name" value="E_set_GDE_Isoamylase_N"/>
    <property type="match status" value="1"/>
</dbReference>
<name>A0A0W8I6V8_KOCRO</name>
<dbReference type="RefSeq" id="WP_058874894.1">
    <property type="nucleotide sequence ID" value="NZ_LQBK01000037.1"/>
</dbReference>
<dbReference type="InterPro" id="IPR014756">
    <property type="entry name" value="Ig_E-set"/>
</dbReference>
<proteinExistence type="inferred from homology"/>
<dbReference type="Gene3D" id="2.60.40.1180">
    <property type="entry name" value="Golgi alpha-mannosidase II"/>
    <property type="match status" value="1"/>
</dbReference>
<dbReference type="SUPFAM" id="SSF51445">
    <property type="entry name" value="(Trans)glycosidases"/>
    <property type="match status" value="1"/>
</dbReference>
<dbReference type="Proteomes" id="UP000053512">
    <property type="component" value="Unassembled WGS sequence"/>
</dbReference>
<dbReference type="GO" id="GO:0005980">
    <property type="term" value="P:glycogen catabolic process"/>
    <property type="evidence" value="ECO:0007669"/>
    <property type="project" value="InterPro"/>
</dbReference>
<accession>A0A0W8I6V8</accession>
<evidence type="ECO:0000313" key="6">
    <source>
        <dbReference type="Proteomes" id="UP000053512"/>
    </source>
</evidence>
<comment type="similarity">
    <text evidence="1">Belongs to the glycosyl hydrolase 13 family.</text>
</comment>
<keyword evidence="3" id="KW-0326">Glycosidase</keyword>
<comment type="caution">
    <text evidence="5">The sequence shown here is derived from an EMBL/GenBank/DDBJ whole genome shotgun (WGS) entry which is preliminary data.</text>
</comment>